<name>A0ABT0R1X5_9MICO</name>
<keyword evidence="1" id="KW-1133">Transmembrane helix</keyword>
<proteinExistence type="predicted"/>
<keyword evidence="1" id="KW-0812">Transmembrane</keyword>
<comment type="caution">
    <text evidence="2">The sequence shown here is derived from an EMBL/GenBank/DDBJ whole genome shotgun (WGS) entry which is preliminary data.</text>
</comment>
<dbReference type="RefSeq" id="WP_249737849.1">
    <property type="nucleotide sequence ID" value="NZ_JAKNCJ010000005.1"/>
</dbReference>
<evidence type="ECO:0000313" key="2">
    <source>
        <dbReference type="EMBL" id="MCL6423770.1"/>
    </source>
</evidence>
<accession>A0ABT0R1X5</accession>
<evidence type="ECO:0000256" key="1">
    <source>
        <dbReference type="SAM" id="Phobius"/>
    </source>
</evidence>
<reference evidence="2" key="1">
    <citation type="submission" date="2022-02" db="EMBL/GenBank/DDBJ databases">
        <authorList>
            <person name="Lee M."/>
            <person name="Kim S.-J."/>
            <person name="Jung M.-Y."/>
        </authorList>
    </citation>
    <scope>NUCLEOTIDE SEQUENCE</scope>
    <source>
        <strain evidence="2">JHP9</strain>
    </source>
</reference>
<dbReference type="Pfam" id="PF10739">
    <property type="entry name" value="DUF2550"/>
    <property type="match status" value="1"/>
</dbReference>
<dbReference type="Proteomes" id="UP001203761">
    <property type="component" value="Unassembled WGS sequence"/>
</dbReference>
<evidence type="ECO:0000313" key="3">
    <source>
        <dbReference type="Proteomes" id="UP001203761"/>
    </source>
</evidence>
<keyword evidence="1" id="KW-0472">Membrane</keyword>
<dbReference type="InterPro" id="IPR019675">
    <property type="entry name" value="DUF2550"/>
</dbReference>
<keyword evidence="3" id="KW-1185">Reference proteome</keyword>
<protein>
    <submittedName>
        <fullName evidence="2">DUF2550 domain-containing protein</fullName>
    </submittedName>
</protein>
<sequence>MDVPIILVVIGAFVVAGALAVVLRQILVARPRGSFECSVQRPSRMHGITWQSGLMRFGSDRLRWFRAFSLRLKPEEVLRREDITDLQRQPLPSALPGMDDYVLLAFERGSRPQLRTVLSPQAASAIVAWYEAAPTGGFVGDAD</sequence>
<gene>
    <name evidence="2" type="ORF">Bequi_10285</name>
</gene>
<organism evidence="2 3">
    <name type="scientific">Brachybacterium equifaecis</name>
    <dbReference type="NCBI Taxonomy" id="2910770"/>
    <lineage>
        <taxon>Bacteria</taxon>
        <taxon>Bacillati</taxon>
        <taxon>Actinomycetota</taxon>
        <taxon>Actinomycetes</taxon>
        <taxon>Micrococcales</taxon>
        <taxon>Dermabacteraceae</taxon>
        <taxon>Brachybacterium</taxon>
    </lineage>
</organism>
<feature type="transmembrane region" description="Helical" evidence="1">
    <location>
        <begin position="6"/>
        <end position="23"/>
    </location>
</feature>
<dbReference type="EMBL" id="JAKNCJ010000005">
    <property type="protein sequence ID" value="MCL6423770.1"/>
    <property type="molecule type" value="Genomic_DNA"/>
</dbReference>